<reference evidence="1 2" key="1">
    <citation type="submission" date="2018-07" db="EMBL/GenBank/DDBJ databases">
        <title>Genomic Encyclopedia of Type Strains, Phase III (KMG-III): the genomes of soil and plant-associated and newly described type strains.</title>
        <authorList>
            <person name="Whitman W."/>
        </authorList>
    </citation>
    <scope>NUCLEOTIDE SEQUENCE [LARGE SCALE GENOMIC DNA]</scope>
    <source>
        <strain evidence="1 2">31-25a</strain>
    </source>
</reference>
<evidence type="ECO:0000313" key="1">
    <source>
        <dbReference type="EMBL" id="RCW77638.1"/>
    </source>
</evidence>
<accession>A0A368YDY6</accession>
<dbReference type="EMBL" id="QPJM01000041">
    <property type="protein sequence ID" value="RCW77638.1"/>
    <property type="molecule type" value="Genomic_DNA"/>
</dbReference>
<protein>
    <submittedName>
        <fullName evidence="1">Uncharacterized protein</fullName>
    </submittedName>
</protein>
<keyword evidence="2" id="KW-1185">Reference proteome</keyword>
<dbReference type="AlphaFoldDB" id="A0A368YDY6"/>
<dbReference type="Proteomes" id="UP000253324">
    <property type="component" value="Unassembled WGS sequence"/>
</dbReference>
<proteinExistence type="predicted"/>
<evidence type="ECO:0000313" key="2">
    <source>
        <dbReference type="Proteomes" id="UP000253324"/>
    </source>
</evidence>
<organism evidence="1 2">
    <name type="scientific">Phyllobacterium bourgognense</name>
    <dbReference type="NCBI Taxonomy" id="314236"/>
    <lineage>
        <taxon>Bacteria</taxon>
        <taxon>Pseudomonadati</taxon>
        <taxon>Pseudomonadota</taxon>
        <taxon>Alphaproteobacteria</taxon>
        <taxon>Hyphomicrobiales</taxon>
        <taxon>Phyllobacteriaceae</taxon>
        <taxon>Phyllobacterium</taxon>
    </lineage>
</organism>
<gene>
    <name evidence="1" type="ORF">C7476_1414</name>
</gene>
<sequence>MEMSIHFQVLCDDVAGKTDHILQTPKRLQAAVSNRSAGGKTPPFASLLASSCGFRRHFNPMCEFTTYADYCPA</sequence>
<name>A0A368YDY6_9HYPH</name>
<comment type="caution">
    <text evidence="1">The sequence shown here is derived from an EMBL/GenBank/DDBJ whole genome shotgun (WGS) entry which is preliminary data.</text>
</comment>